<gene>
    <name evidence="1" type="ORF">VIBNISOn1_30021</name>
</gene>
<dbReference type="Proteomes" id="UP000018211">
    <property type="component" value="Unassembled WGS sequence"/>
</dbReference>
<reference evidence="1 2" key="1">
    <citation type="journal article" date="2013" name="ISME J.">
        <title>Comparative genomics of pathogenic lineages of Vibrio nigripulchritudo identifies virulence-associated traits.</title>
        <authorList>
            <person name="Goudenege D."/>
            <person name="Labreuche Y."/>
            <person name="Krin E."/>
            <person name="Ansquer D."/>
            <person name="Mangenot S."/>
            <person name="Calteau A."/>
            <person name="Medigue C."/>
            <person name="Mazel D."/>
            <person name="Polz M.F."/>
            <person name="Le Roux F."/>
        </authorList>
    </citation>
    <scope>NUCLEOTIDE SEQUENCE [LARGE SCALE GENOMIC DNA]</scope>
    <source>
        <strain evidence="1 2">SOn1</strain>
    </source>
</reference>
<dbReference type="PANTHER" id="PTHR38474">
    <property type="entry name" value="SLR0299 PROTEIN"/>
    <property type="match status" value="1"/>
</dbReference>
<dbReference type="SUPFAM" id="SSF52777">
    <property type="entry name" value="CoA-dependent acyltransferases"/>
    <property type="match status" value="1"/>
</dbReference>
<comment type="caution">
    <text evidence="1">The sequence shown here is derived from an EMBL/GenBank/DDBJ whole genome shotgun (WGS) entry which is preliminary data.</text>
</comment>
<proteinExistence type="predicted"/>
<accession>A0AAV2VRQ8</accession>
<protein>
    <submittedName>
        <fullName evidence="1">Chloramphenicol O-acetyltransferase</fullName>
    </submittedName>
</protein>
<name>A0AAV2VRQ8_9VIBR</name>
<dbReference type="SMART" id="SM01059">
    <property type="entry name" value="CAT"/>
    <property type="match status" value="1"/>
</dbReference>
<dbReference type="RefSeq" id="WP_022612174.1">
    <property type="nucleotide sequence ID" value="NZ_LK391965.1"/>
</dbReference>
<dbReference type="AlphaFoldDB" id="A0AAV2VRQ8"/>
<dbReference type="InterPro" id="IPR023213">
    <property type="entry name" value="CAT-like_dom_sf"/>
</dbReference>
<dbReference type="InterPro" id="IPR001707">
    <property type="entry name" value="Cmp_AcTrfase"/>
</dbReference>
<organism evidence="1 2">
    <name type="scientific">Vibrio nigripulchritudo SOn1</name>
    <dbReference type="NCBI Taxonomy" id="1238450"/>
    <lineage>
        <taxon>Bacteria</taxon>
        <taxon>Pseudomonadati</taxon>
        <taxon>Pseudomonadota</taxon>
        <taxon>Gammaproteobacteria</taxon>
        <taxon>Vibrionales</taxon>
        <taxon>Vibrionaceae</taxon>
        <taxon>Vibrio</taxon>
    </lineage>
</organism>
<dbReference type="PANTHER" id="PTHR38474:SF1">
    <property type="entry name" value="SLR0299 PROTEIN"/>
    <property type="match status" value="1"/>
</dbReference>
<evidence type="ECO:0000313" key="2">
    <source>
        <dbReference type="Proteomes" id="UP000018211"/>
    </source>
</evidence>
<sequence>MTASAKTVDKTTWGRTPHFEHFSQRDYPYVGFCADVELTNSYYYAKAHSISIFNLVSYAVLAAANEIREFRLRIHGDEVVEYESLRFGFIAMTKEPPLFSFGEVENGKNFSQFAEYLEAEKARISEKVTLEGGPDKDDVIYTSCLPWLRFTSFVHPVNLNIPSSIPLISWGKIIDKDGYVDMPVSVQANHALMDGWHISLYYKRLQELLAEPEKLVSEIG</sequence>
<evidence type="ECO:0000313" key="1">
    <source>
        <dbReference type="EMBL" id="CCO47331.1"/>
    </source>
</evidence>
<dbReference type="EMBL" id="CAOF01000120">
    <property type="protein sequence ID" value="CCO47331.1"/>
    <property type="molecule type" value="Genomic_DNA"/>
</dbReference>
<dbReference type="GO" id="GO:0008811">
    <property type="term" value="F:chloramphenicol O-acetyltransferase activity"/>
    <property type="evidence" value="ECO:0007669"/>
    <property type="project" value="InterPro"/>
</dbReference>
<dbReference type="Gene3D" id="3.30.559.10">
    <property type="entry name" value="Chloramphenicol acetyltransferase-like domain"/>
    <property type="match status" value="1"/>
</dbReference>
<dbReference type="Pfam" id="PF00302">
    <property type="entry name" value="CAT"/>
    <property type="match status" value="1"/>
</dbReference>